<dbReference type="InterPro" id="IPR023833">
    <property type="entry name" value="Signal_pept_SipW-depend-type"/>
</dbReference>
<dbReference type="RefSeq" id="WP_073311065.1">
    <property type="nucleotide sequence ID" value="NZ_FQWV01000010.1"/>
</dbReference>
<dbReference type="InterPro" id="IPR052969">
    <property type="entry name" value="Thr-specific_kinase-like"/>
</dbReference>
<proteinExistence type="predicted"/>
<dbReference type="EMBL" id="FQWV01000010">
    <property type="protein sequence ID" value="SHH61593.1"/>
    <property type="molecule type" value="Genomic_DNA"/>
</dbReference>
<dbReference type="InterPro" id="IPR036465">
    <property type="entry name" value="vWFA_dom_sf"/>
</dbReference>
<protein>
    <submittedName>
        <fullName evidence="3">SipW-cognate class signal peptide</fullName>
    </submittedName>
</protein>
<dbReference type="CDD" id="cd00198">
    <property type="entry name" value="vWFA"/>
    <property type="match status" value="1"/>
</dbReference>
<dbReference type="NCBIfam" id="TIGR04088">
    <property type="entry name" value="cognate_SipW"/>
    <property type="match status" value="1"/>
</dbReference>
<feature type="region of interest" description="Disordered" evidence="1">
    <location>
        <begin position="124"/>
        <end position="163"/>
    </location>
</feature>
<organism evidence="3 4">
    <name type="scientific">Halobaculum gomorrense</name>
    <dbReference type="NCBI Taxonomy" id="43928"/>
    <lineage>
        <taxon>Archaea</taxon>
        <taxon>Methanobacteriati</taxon>
        <taxon>Methanobacteriota</taxon>
        <taxon>Stenosarchaea group</taxon>
        <taxon>Halobacteria</taxon>
        <taxon>Halobacteriales</taxon>
        <taxon>Haloferacaceae</taxon>
        <taxon>Halobaculum</taxon>
    </lineage>
</organism>
<reference evidence="3 4" key="1">
    <citation type="submission" date="2016-11" db="EMBL/GenBank/DDBJ databases">
        <authorList>
            <person name="Jaros S."/>
            <person name="Januszkiewicz K."/>
            <person name="Wedrychowicz H."/>
        </authorList>
    </citation>
    <scope>NUCLEOTIDE SEQUENCE [LARGE SCALE GENOMIC DNA]</scope>
    <source>
        <strain evidence="3 4">DSM 9297</strain>
    </source>
</reference>
<dbReference type="Proteomes" id="UP000184357">
    <property type="component" value="Unassembled WGS sequence"/>
</dbReference>
<feature type="compositionally biased region" description="Polar residues" evidence="1">
    <location>
        <begin position="147"/>
        <end position="156"/>
    </location>
</feature>
<dbReference type="PROSITE" id="PS50234">
    <property type="entry name" value="VWFA"/>
    <property type="match status" value="1"/>
</dbReference>
<gene>
    <name evidence="3" type="ORF">SAMN05443636_3012</name>
</gene>
<evidence type="ECO:0000256" key="1">
    <source>
        <dbReference type="SAM" id="MobiDB-lite"/>
    </source>
</evidence>
<dbReference type="Gene3D" id="3.40.50.410">
    <property type="entry name" value="von Willebrand factor, type A domain"/>
    <property type="match status" value="1"/>
</dbReference>
<name>A0A1M5UG30_9EURY</name>
<dbReference type="Pfam" id="PF00092">
    <property type="entry name" value="VWA"/>
    <property type="match status" value="1"/>
</dbReference>
<dbReference type="SMART" id="SM00327">
    <property type="entry name" value="VWA"/>
    <property type="match status" value="1"/>
</dbReference>
<feature type="domain" description="VWFA" evidence="2">
    <location>
        <begin position="354"/>
        <end position="546"/>
    </location>
</feature>
<evidence type="ECO:0000259" key="2">
    <source>
        <dbReference type="PROSITE" id="PS50234"/>
    </source>
</evidence>
<dbReference type="AlphaFoldDB" id="A0A1M5UG30"/>
<dbReference type="PANTHER" id="PTHR47763">
    <property type="entry name" value="ALPHA-PROTEIN KINASE VWKA"/>
    <property type="match status" value="1"/>
</dbReference>
<accession>A0A1M5UG30</accession>
<dbReference type="SUPFAM" id="SSF53300">
    <property type="entry name" value="vWA-like"/>
    <property type="match status" value="1"/>
</dbReference>
<dbReference type="STRING" id="43928.SAMN05443636_3012"/>
<sequence>MDQNDIELTRRKILGSVGVVGLAGAGAGVGTTALFSDEESFDGNSVTAGTLDMSVDAKIPDGGINDEWAGAVGFDEYDPATADGEPGVGVTLEDMKPGDWVLLCYDITVESNPACIGLMTDKTANDENSVNEPEAGREDDISGSLDDPNTSVTDSISDPDGEGELAQNLEVTVYDDFDDSATLDGTIGSAESALSNELLGGVTLQDVWSTFDGGDAIASGTQSFDFCMLLELPTATGNEVQSDSVEWDFAFDAVQSRNNGDDPYGNACEPVWDDGGGPACECPDTPIDTTASQSPEVTVQSTDASGFPEVTTFLDIDTDAGTNGNLTAGDFALAENGCGQDISVAFTSEDKPIDMVFLLDVTGSMGGELDTMKTNIQDFIDSVEGEGVDARYALYLYGDEEQTGEPSVYLKQDFTSISTAFKTAVQNTTLEEQVGYGGDGPEDNYEAILTADNELSYRSDAQRVMIDITDAPGEEDMGEFIGGLEQTRANAVSVINGNDYTYIAVSPDDDGEHQKKPLAQDEADDGLWIKLLEDLDPILEELATEVTTSWRVRYTTACPVEDGSTRDVVIAIEDPVAGTLYATTSYTAP</sequence>
<evidence type="ECO:0000313" key="4">
    <source>
        <dbReference type="Proteomes" id="UP000184357"/>
    </source>
</evidence>
<dbReference type="InterPro" id="IPR002035">
    <property type="entry name" value="VWF_A"/>
</dbReference>
<keyword evidence="4" id="KW-1185">Reference proteome</keyword>
<dbReference type="PANTHER" id="PTHR47763:SF1">
    <property type="entry name" value="DUF659 DOMAIN-CONTAINING PROTEIN"/>
    <property type="match status" value="1"/>
</dbReference>
<dbReference type="OrthoDB" id="137379at2157"/>
<evidence type="ECO:0000313" key="3">
    <source>
        <dbReference type="EMBL" id="SHH61593.1"/>
    </source>
</evidence>
<dbReference type="GO" id="GO:0004674">
    <property type="term" value="F:protein serine/threonine kinase activity"/>
    <property type="evidence" value="ECO:0007669"/>
    <property type="project" value="TreeGrafter"/>
</dbReference>
<dbReference type="GO" id="GO:0005737">
    <property type="term" value="C:cytoplasm"/>
    <property type="evidence" value="ECO:0007669"/>
    <property type="project" value="TreeGrafter"/>
</dbReference>